<comment type="catalytic activity">
    <reaction evidence="6">
        <text>O-phospho-L-seryl-[protein] + H2O = L-seryl-[protein] + phosphate</text>
        <dbReference type="Rhea" id="RHEA:20629"/>
        <dbReference type="Rhea" id="RHEA-COMP:9863"/>
        <dbReference type="Rhea" id="RHEA-COMP:11604"/>
        <dbReference type="ChEBI" id="CHEBI:15377"/>
        <dbReference type="ChEBI" id="CHEBI:29999"/>
        <dbReference type="ChEBI" id="CHEBI:43474"/>
        <dbReference type="ChEBI" id="CHEBI:83421"/>
        <dbReference type="EC" id="3.1.3.16"/>
    </reaction>
</comment>
<dbReference type="InterPro" id="IPR002068">
    <property type="entry name" value="A-crystallin/Hsp20_dom"/>
</dbReference>
<dbReference type="SUPFAM" id="SSF56300">
    <property type="entry name" value="Metallo-dependent phosphatases"/>
    <property type="match status" value="1"/>
</dbReference>
<dbReference type="AlphaFoldDB" id="A0AAN7SBS5"/>
<dbReference type="SMART" id="SM00156">
    <property type="entry name" value="PP2Ac"/>
    <property type="match status" value="1"/>
</dbReference>
<evidence type="ECO:0000256" key="1">
    <source>
        <dbReference type="ARBA" id="ARBA00001936"/>
    </source>
</evidence>
<gene>
    <name evidence="13" type="ORF">RN001_014911</name>
</gene>
<protein>
    <recommendedName>
        <fullName evidence="10">Serine/threonine-protein phosphatase</fullName>
        <ecNumber evidence="10">3.1.3.16</ecNumber>
    </recommendedName>
</protein>
<comment type="similarity">
    <text evidence="10">Belongs to the PPP phosphatase family.</text>
</comment>
<evidence type="ECO:0000259" key="12">
    <source>
        <dbReference type="PROSITE" id="PS01031"/>
    </source>
</evidence>
<reference evidence="14" key="1">
    <citation type="submission" date="2023-01" db="EMBL/GenBank/DDBJ databases">
        <title>Key to firefly adult light organ development and bioluminescence: homeobox transcription factors regulate luciferase expression and transportation to peroxisome.</title>
        <authorList>
            <person name="Fu X."/>
        </authorList>
    </citation>
    <scope>NUCLEOTIDE SEQUENCE [LARGE SCALE GENOMIC DNA]</scope>
</reference>
<comment type="cofactor">
    <cofactor evidence="1">
        <name>Mn(2+)</name>
        <dbReference type="ChEBI" id="CHEBI:29035"/>
    </cofactor>
</comment>
<evidence type="ECO:0000313" key="14">
    <source>
        <dbReference type="Proteomes" id="UP001353858"/>
    </source>
</evidence>
<dbReference type="InterPro" id="IPR008978">
    <property type="entry name" value="HSP20-like_chaperone"/>
</dbReference>
<dbReference type="GO" id="GO:0004722">
    <property type="term" value="F:protein serine/threonine phosphatase activity"/>
    <property type="evidence" value="ECO:0007669"/>
    <property type="project" value="UniProtKB-EC"/>
</dbReference>
<dbReference type="EC" id="3.1.3.16" evidence="10"/>
<dbReference type="CDD" id="cd06526">
    <property type="entry name" value="metazoan_ACD"/>
    <property type="match status" value="1"/>
</dbReference>
<feature type="compositionally biased region" description="Acidic residues" evidence="11">
    <location>
        <begin position="96"/>
        <end position="107"/>
    </location>
</feature>
<evidence type="ECO:0000256" key="7">
    <source>
        <dbReference type="ARBA" id="ARBA00048336"/>
    </source>
</evidence>
<name>A0AAN7SBS5_9COLE</name>
<feature type="domain" description="SHSP" evidence="12">
    <location>
        <begin position="262"/>
        <end position="375"/>
    </location>
</feature>
<dbReference type="Pfam" id="PF00011">
    <property type="entry name" value="HSP20"/>
    <property type="match status" value="1"/>
</dbReference>
<comment type="caution">
    <text evidence="13">The sequence shown here is derived from an EMBL/GenBank/DDBJ whole genome shotgun (WGS) entry which is preliminary data.</text>
</comment>
<comment type="similarity">
    <text evidence="8 9">Belongs to the small heat shock protein (HSP20) family.</text>
</comment>
<dbReference type="InterPro" id="IPR029052">
    <property type="entry name" value="Metallo-depent_PP-like"/>
</dbReference>
<dbReference type="PANTHER" id="PTHR11668">
    <property type="entry name" value="SERINE/THREONINE PROTEIN PHOSPHATASE"/>
    <property type="match status" value="1"/>
</dbReference>
<dbReference type="SUPFAM" id="SSF49764">
    <property type="entry name" value="HSP20-like chaperones"/>
    <property type="match status" value="1"/>
</dbReference>
<dbReference type="Proteomes" id="UP001353858">
    <property type="component" value="Unassembled WGS sequence"/>
</dbReference>
<evidence type="ECO:0000313" key="13">
    <source>
        <dbReference type="EMBL" id="KAK4872882.1"/>
    </source>
</evidence>
<dbReference type="PROSITE" id="PS01031">
    <property type="entry name" value="SHSP"/>
    <property type="match status" value="1"/>
</dbReference>
<sequence length="381" mass="43485">MLLEINAPVLICGDIHGHFHDLARIFKNEGYPPNGNYLFLGDYVDRGKRSIETVCLLLAYKVRYPNNVYLLRGNHECAQINRNHGFYDECVKSGDDSDSTEDDENNEQAEANTDVPIDPIIEDDEESGRAELSCQSHSDVPLDRMETSKVRMSERRRQKKQCSCCRDYNRLELYFLDEPRSRKVDSFGATLRSDEGIQLTEAEQTTLVGVLNENQDVFIENGEATPYAEHEIREMIRPLRMLEHQMRVAEDFFPTVVYPMVRSKNKYFIEVCDGKESITNNKEKFQVKLDVKNFSPEEITVKTVDGNAIVIEAKQDKNDGDGSISRQFSRRFVLSNDLDLKNVESSLSSDGILTVTAPNKVEEVAQERIIPITHTAAEETK</sequence>
<keyword evidence="14" id="KW-1185">Reference proteome</keyword>
<keyword evidence="3 10" id="KW-0378">Hydrolase</keyword>
<dbReference type="Gene3D" id="3.60.21.10">
    <property type="match status" value="1"/>
</dbReference>
<feature type="region of interest" description="Disordered" evidence="11">
    <location>
        <begin position="91"/>
        <end position="119"/>
    </location>
</feature>
<dbReference type="PANTHER" id="PTHR11668:SF300">
    <property type="entry name" value="SERINE_THREONINE-PROTEIN PHOSPHATASE"/>
    <property type="match status" value="1"/>
</dbReference>
<keyword evidence="2" id="KW-0479">Metal-binding</keyword>
<evidence type="ECO:0000256" key="10">
    <source>
        <dbReference type="RuleBase" id="RU004273"/>
    </source>
</evidence>
<organism evidence="13 14">
    <name type="scientific">Aquatica leii</name>
    <dbReference type="NCBI Taxonomy" id="1421715"/>
    <lineage>
        <taxon>Eukaryota</taxon>
        <taxon>Metazoa</taxon>
        <taxon>Ecdysozoa</taxon>
        <taxon>Arthropoda</taxon>
        <taxon>Hexapoda</taxon>
        <taxon>Insecta</taxon>
        <taxon>Pterygota</taxon>
        <taxon>Neoptera</taxon>
        <taxon>Endopterygota</taxon>
        <taxon>Coleoptera</taxon>
        <taxon>Polyphaga</taxon>
        <taxon>Elateriformia</taxon>
        <taxon>Elateroidea</taxon>
        <taxon>Lampyridae</taxon>
        <taxon>Luciolinae</taxon>
        <taxon>Aquatica</taxon>
    </lineage>
</organism>
<evidence type="ECO:0000256" key="8">
    <source>
        <dbReference type="PROSITE-ProRule" id="PRU00285"/>
    </source>
</evidence>
<evidence type="ECO:0000256" key="2">
    <source>
        <dbReference type="ARBA" id="ARBA00022723"/>
    </source>
</evidence>
<dbReference type="GO" id="GO:0046872">
    <property type="term" value="F:metal ion binding"/>
    <property type="evidence" value="ECO:0007669"/>
    <property type="project" value="UniProtKB-KW"/>
</dbReference>
<accession>A0AAN7SBS5</accession>
<dbReference type="InterPro" id="IPR006186">
    <property type="entry name" value="Ser/Thr-sp_prot-phosphatase"/>
</dbReference>
<evidence type="ECO:0000256" key="5">
    <source>
        <dbReference type="ARBA" id="ARBA00023211"/>
    </source>
</evidence>
<dbReference type="Pfam" id="PF00149">
    <property type="entry name" value="Metallophos"/>
    <property type="match status" value="1"/>
</dbReference>
<dbReference type="InterPro" id="IPR004843">
    <property type="entry name" value="Calcineurin-like_PHP"/>
</dbReference>
<dbReference type="GO" id="GO:0005634">
    <property type="term" value="C:nucleus"/>
    <property type="evidence" value="ECO:0007669"/>
    <property type="project" value="TreeGrafter"/>
</dbReference>
<evidence type="ECO:0000256" key="6">
    <source>
        <dbReference type="ARBA" id="ARBA00047761"/>
    </source>
</evidence>
<dbReference type="PROSITE" id="PS00125">
    <property type="entry name" value="SER_THR_PHOSPHATASE"/>
    <property type="match status" value="1"/>
</dbReference>
<feature type="compositionally biased region" description="Low complexity" evidence="11">
    <location>
        <begin position="108"/>
        <end position="119"/>
    </location>
</feature>
<dbReference type="Gene3D" id="2.60.40.790">
    <property type="match status" value="1"/>
</dbReference>
<dbReference type="EMBL" id="JARPUR010000007">
    <property type="protein sequence ID" value="KAK4872882.1"/>
    <property type="molecule type" value="Genomic_DNA"/>
</dbReference>
<evidence type="ECO:0000256" key="4">
    <source>
        <dbReference type="ARBA" id="ARBA00022912"/>
    </source>
</evidence>
<comment type="catalytic activity">
    <reaction evidence="7 10">
        <text>O-phospho-L-threonyl-[protein] + H2O = L-threonyl-[protein] + phosphate</text>
        <dbReference type="Rhea" id="RHEA:47004"/>
        <dbReference type="Rhea" id="RHEA-COMP:11060"/>
        <dbReference type="Rhea" id="RHEA-COMP:11605"/>
        <dbReference type="ChEBI" id="CHEBI:15377"/>
        <dbReference type="ChEBI" id="CHEBI:30013"/>
        <dbReference type="ChEBI" id="CHEBI:43474"/>
        <dbReference type="ChEBI" id="CHEBI:61977"/>
        <dbReference type="EC" id="3.1.3.16"/>
    </reaction>
</comment>
<proteinExistence type="inferred from homology"/>
<keyword evidence="5" id="KW-0464">Manganese</keyword>
<dbReference type="PRINTS" id="PR00114">
    <property type="entry name" value="STPHPHTASE"/>
</dbReference>
<keyword evidence="4" id="KW-0904">Protein phosphatase</keyword>
<evidence type="ECO:0000256" key="3">
    <source>
        <dbReference type="ARBA" id="ARBA00022801"/>
    </source>
</evidence>
<evidence type="ECO:0000256" key="11">
    <source>
        <dbReference type="SAM" id="MobiDB-lite"/>
    </source>
</evidence>
<evidence type="ECO:0000256" key="9">
    <source>
        <dbReference type="RuleBase" id="RU003616"/>
    </source>
</evidence>
<dbReference type="InterPro" id="IPR050341">
    <property type="entry name" value="PP1_catalytic_subunit"/>
</dbReference>
<dbReference type="GO" id="GO:0005737">
    <property type="term" value="C:cytoplasm"/>
    <property type="evidence" value="ECO:0007669"/>
    <property type="project" value="TreeGrafter"/>
</dbReference>